<organism evidence="2 3">
    <name type="scientific">Pseudokineococcus marinus</name>
    <dbReference type="NCBI Taxonomy" id="351215"/>
    <lineage>
        <taxon>Bacteria</taxon>
        <taxon>Bacillati</taxon>
        <taxon>Actinomycetota</taxon>
        <taxon>Actinomycetes</taxon>
        <taxon>Kineosporiales</taxon>
        <taxon>Kineosporiaceae</taxon>
        <taxon>Pseudokineococcus</taxon>
    </lineage>
</organism>
<dbReference type="Proteomes" id="UP000555552">
    <property type="component" value="Unassembled WGS sequence"/>
</dbReference>
<feature type="compositionally biased region" description="Acidic residues" evidence="1">
    <location>
        <begin position="99"/>
        <end position="108"/>
    </location>
</feature>
<feature type="compositionally biased region" description="Acidic residues" evidence="1">
    <location>
        <begin position="118"/>
        <end position="140"/>
    </location>
</feature>
<keyword evidence="3" id="KW-1185">Reference proteome</keyword>
<accession>A0A849BM63</accession>
<evidence type="ECO:0000256" key="1">
    <source>
        <dbReference type="SAM" id="MobiDB-lite"/>
    </source>
</evidence>
<name>A0A849BM63_9ACTN</name>
<protein>
    <submittedName>
        <fullName evidence="2">SCO1664 family protein</fullName>
    </submittedName>
</protein>
<sequence length="327" mass="34764">MLSRGDLEVVGRISGSSNVTLLATCRDGGTAVRCVYKPVRGERPLHDFPDGTLAGREVAASLVSRAGGWGVVPTTVLRDGPLGPGSVQRWVHPPRDAPLDEEAADEGVVDPYRAVDPDHEDPDDEGGDDEGGEGPDEADRVEEDLDDEHLLGEPGAGLVDVVPQGEVPAGWRGVLEAWGPYGEPVTLVHADDPRLLSVAVFDVVANNADRKAGHLLLGRPAAADPASAAARASGPPVHGIDHGLVLHAEGKLRTVLWGWAGEPLPDVELEALDRLRAALRDGLEDELQALLTGREVRALRTRVDRLLRGAVMPQPPEHRSAVPWPVF</sequence>
<feature type="region of interest" description="Disordered" evidence="1">
    <location>
        <begin position="79"/>
        <end position="140"/>
    </location>
</feature>
<proteinExistence type="predicted"/>
<evidence type="ECO:0000313" key="2">
    <source>
        <dbReference type="EMBL" id="NNH24290.1"/>
    </source>
</evidence>
<dbReference type="EMBL" id="JABEMA010000308">
    <property type="protein sequence ID" value="NNH24290.1"/>
    <property type="molecule type" value="Genomic_DNA"/>
</dbReference>
<reference evidence="2 3" key="1">
    <citation type="submission" date="2020-05" db="EMBL/GenBank/DDBJ databases">
        <title>MicrobeNet Type strains.</title>
        <authorList>
            <person name="Nicholson A.C."/>
        </authorList>
    </citation>
    <scope>NUCLEOTIDE SEQUENCE [LARGE SCALE GENOMIC DNA]</scope>
    <source>
        <strain evidence="2 3">JCM 14547</strain>
    </source>
</reference>
<gene>
    <name evidence="2" type="ORF">HLB09_14580</name>
</gene>
<dbReference type="AlphaFoldDB" id="A0A849BM63"/>
<comment type="caution">
    <text evidence="2">The sequence shown here is derived from an EMBL/GenBank/DDBJ whole genome shotgun (WGS) entry which is preliminary data.</text>
</comment>
<evidence type="ECO:0000313" key="3">
    <source>
        <dbReference type="Proteomes" id="UP000555552"/>
    </source>
</evidence>